<evidence type="ECO:0000313" key="4">
    <source>
        <dbReference type="Proteomes" id="UP001523216"/>
    </source>
</evidence>
<reference evidence="3 4" key="1">
    <citation type="submission" date="2022-06" db="EMBL/GenBank/DDBJ databases">
        <title>Actinoplanes abujensis sp. nov., isolated from Nigerian arid soil.</title>
        <authorList>
            <person name="Ding P."/>
        </authorList>
    </citation>
    <scope>NUCLEOTIDE SEQUENCE [LARGE SCALE GENOMIC DNA]</scope>
    <source>
        <strain evidence="4">TRM88002</strain>
    </source>
</reference>
<keyword evidence="2" id="KW-0560">Oxidoreductase</keyword>
<accession>A0ABT0XVJ4</accession>
<comment type="caution">
    <text evidence="3">The sequence shown here is derived from an EMBL/GenBank/DDBJ whole genome shotgun (WGS) entry which is preliminary data.</text>
</comment>
<gene>
    <name evidence="3" type="ORF">LXN57_09275</name>
</gene>
<evidence type="ECO:0000313" key="3">
    <source>
        <dbReference type="EMBL" id="MCM4077757.1"/>
    </source>
</evidence>
<dbReference type="RefSeq" id="WP_251797603.1">
    <property type="nucleotide sequence ID" value="NZ_JAMQOL010000010.1"/>
</dbReference>
<dbReference type="PANTHER" id="PTHR24320">
    <property type="entry name" value="RETINOL DEHYDROGENASE"/>
    <property type="match status" value="1"/>
</dbReference>
<protein>
    <submittedName>
        <fullName evidence="3">SDR family NAD(P)-dependent oxidoreductase</fullName>
    </submittedName>
</protein>
<dbReference type="Proteomes" id="UP001523216">
    <property type="component" value="Unassembled WGS sequence"/>
</dbReference>
<name>A0ABT0XVJ4_9ACTN</name>
<organism evidence="3 4">
    <name type="scientific">Paractinoplanes hotanensis</name>
    <dbReference type="NCBI Taxonomy" id="2906497"/>
    <lineage>
        <taxon>Bacteria</taxon>
        <taxon>Bacillati</taxon>
        <taxon>Actinomycetota</taxon>
        <taxon>Actinomycetes</taxon>
        <taxon>Micromonosporales</taxon>
        <taxon>Micromonosporaceae</taxon>
        <taxon>Paractinoplanes</taxon>
    </lineage>
</organism>
<proteinExistence type="inferred from homology"/>
<dbReference type="Gene3D" id="3.40.50.720">
    <property type="entry name" value="NAD(P)-binding Rossmann-like Domain"/>
    <property type="match status" value="1"/>
</dbReference>
<dbReference type="SUPFAM" id="SSF51735">
    <property type="entry name" value="NAD(P)-binding Rossmann-fold domains"/>
    <property type="match status" value="1"/>
</dbReference>
<dbReference type="PRINTS" id="PR00081">
    <property type="entry name" value="GDHRDH"/>
</dbReference>
<comment type="similarity">
    <text evidence="1">Belongs to the short-chain dehydrogenases/reductases (SDR) family.</text>
</comment>
<evidence type="ECO:0000256" key="2">
    <source>
        <dbReference type="ARBA" id="ARBA00023002"/>
    </source>
</evidence>
<sequence>MTRIHTPFTARSTAAEVLAGIDLTGRRILITGGGSGLGRAAADALRDAGAEVVAPTRSELDLADLDSVRACTAGWRGPVDAVIANAGIMAVPERRTAANGWELQLATNFLGHFALITGLREHYTPGARVVLVSSGAQLRAGVDLDDPHFERRPYDPWTAYSQSKSAVVLLAVGISRHLGAVSANALAPGSIHTNLQRHIDRATMRALGAMDEDGDLIHPDGYKTPEQGAAAEVMLAASPLLGGVTGRYFDQDNQEAEVVPGGPEPMAGVAEWSVDPAAADRLWKMAEAAVDSHRPPAGQG</sequence>
<dbReference type="InterPro" id="IPR020904">
    <property type="entry name" value="Sc_DH/Rdtase_CS"/>
</dbReference>
<dbReference type="Pfam" id="PF00106">
    <property type="entry name" value="adh_short"/>
    <property type="match status" value="1"/>
</dbReference>
<dbReference type="PANTHER" id="PTHR24320:SF148">
    <property type="entry name" value="NAD(P)-BINDING ROSSMANN-FOLD SUPERFAMILY PROTEIN"/>
    <property type="match status" value="1"/>
</dbReference>
<dbReference type="InterPro" id="IPR036291">
    <property type="entry name" value="NAD(P)-bd_dom_sf"/>
</dbReference>
<keyword evidence="4" id="KW-1185">Reference proteome</keyword>
<dbReference type="EMBL" id="JAMQOL010000010">
    <property type="protein sequence ID" value="MCM4077757.1"/>
    <property type="molecule type" value="Genomic_DNA"/>
</dbReference>
<dbReference type="PROSITE" id="PS00061">
    <property type="entry name" value="ADH_SHORT"/>
    <property type="match status" value="1"/>
</dbReference>
<evidence type="ECO:0000256" key="1">
    <source>
        <dbReference type="ARBA" id="ARBA00006484"/>
    </source>
</evidence>
<dbReference type="InterPro" id="IPR002347">
    <property type="entry name" value="SDR_fam"/>
</dbReference>